<evidence type="ECO:0000313" key="1">
    <source>
        <dbReference type="EMBL" id="POG57820.1"/>
    </source>
</evidence>
<gene>
    <name evidence="1" type="ORF">GLOIN_2v1489076</name>
</gene>
<reference evidence="1 2" key="2">
    <citation type="journal article" date="2018" name="New Phytol.">
        <title>High intraspecific genome diversity in the model arbuscular mycorrhizal symbiont Rhizophagus irregularis.</title>
        <authorList>
            <person name="Chen E.C.H."/>
            <person name="Morin E."/>
            <person name="Beaudet D."/>
            <person name="Noel J."/>
            <person name="Yildirir G."/>
            <person name="Ndikumana S."/>
            <person name="Charron P."/>
            <person name="St-Onge C."/>
            <person name="Giorgi J."/>
            <person name="Kruger M."/>
            <person name="Marton T."/>
            <person name="Ropars J."/>
            <person name="Grigoriev I.V."/>
            <person name="Hainaut M."/>
            <person name="Henrissat B."/>
            <person name="Roux C."/>
            <person name="Martin F."/>
            <person name="Corradi N."/>
        </authorList>
    </citation>
    <scope>NUCLEOTIDE SEQUENCE [LARGE SCALE GENOMIC DNA]</scope>
    <source>
        <strain evidence="1 2">DAOM 197198</strain>
    </source>
</reference>
<proteinExistence type="predicted"/>
<protein>
    <submittedName>
        <fullName evidence="1">Uncharacterized protein</fullName>
    </submittedName>
</protein>
<dbReference type="EMBL" id="AUPC02000612">
    <property type="protein sequence ID" value="POG57820.1"/>
    <property type="molecule type" value="Genomic_DNA"/>
</dbReference>
<sequence length="140" mass="16504">MTYGQTDLDNLFLRVLRKFFLFYFRSLNTPERFLEYRFEGRQNIDSKVDRLLEAKFAVLLASLYHWIPSRFLSAFGIGYLDIGFLLQYSAAHVISALRLGVRFLERFSPAISWNGNFLNGRFLEMGLIIIYNNNKMKLNK</sequence>
<keyword evidence="2" id="KW-1185">Reference proteome</keyword>
<comment type="caution">
    <text evidence="1">The sequence shown here is derived from an EMBL/GenBank/DDBJ whole genome shotgun (WGS) entry which is preliminary data.</text>
</comment>
<name>A0A2P4NXF4_RHIID</name>
<dbReference type="AlphaFoldDB" id="A0A2P4NXF4"/>
<accession>A0A2P4NXF4</accession>
<dbReference type="Proteomes" id="UP000018888">
    <property type="component" value="Unassembled WGS sequence"/>
</dbReference>
<organism evidence="1 2">
    <name type="scientific">Rhizophagus irregularis (strain DAOM 181602 / DAOM 197198 / MUCL 43194)</name>
    <name type="common">Arbuscular mycorrhizal fungus</name>
    <name type="synonym">Glomus intraradices</name>
    <dbReference type="NCBI Taxonomy" id="747089"/>
    <lineage>
        <taxon>Eukaryota</taxon>
        <taxon>Fungi</taxon>
        <taxon>Fungi incertae sedis</taxon>
        <taxon>Mucoromycota</taxon>
        <taxon>Glomeromycotina</taxon>
        <taxon>Glomeromycetes</taxon>
        <taxon>Glomerales</taxon>
        <taxon>Glomeraceae</taxon>
        <taxon>Rhizophagus</taxon>
    </lineage>
</organism>
<evidence type="ECO:0000313" key="2">
    <source>
        <dbReference type="Proteomes" id="UP000018888"/>
    </source>
</evidence>
<reference evidence="1 2" key="1">
    <citation type="journal article" date="2013" name="Proc. Natl. Acad. Sci. U.S.A.">
        <title>Genome of an arbuscular mycorrhizal fungus provides insight into the oldest plant symbiosis.</title>
        <authorList>
            <person name="Tisserant E."/>
            <person name="Malbreil M."/>
            <person name="Kuo A."/>
            <person name="Kohler A."/>
            <person name="Symeonidi A."/>
            <person name="Balestrini R."/>
            <person name="Charron P."/>
            <person name="Duensing N."/>
            <person name="Frei Dit Frey N."/>
            <person name="Gianinazzi-Pearson V."/>
            <person name="Gilbert L.B."/>
            <person name="Handa Y."/>
            <person name="Herr J.R."/>
            <person name="Hijri M."/>
            <person name="Koul R."/>
            <person name="Kawaguchi M."/>
            <person name="Krajinski F."/>
            <person name="Lammers P.J."/>
            <person name="Masclaux F.G."/>
            <person name="Murat C."/>
            <person name="Morin E."/>
            <person name="Ndikumana S."/>
            <person name="Pagni M."/>
            <person name="Petitpierre D."/>
            <person name="Requena N."/>
            <person name="Rosikiewicz P."/>
            <person name="Riley R."/>
            <person name="Saito K."/>
            <person name="San Clemente H."/>
            <person name="Shapiro H."/>
            <person name="van Tuinen D."/>
            <person name="Becard G."/>
            <person name="Bonfante P."/>
            <person name="Paszkowski U."/>
            <person name="Shachar-Hill Y.Y."/>
            <person name="Tuskan G.A."/>
            <person name="Young P.W."/>
            <person name="Sanders I.R."/>
            <person name="Henrissat B."/>
            <person name="Rensing S.A."/>
            <person name="Grigoriev I.V."/>
            <person name="Corradi N."/>
            <person name="Roux C."/>
            <person name="Martin F."/>
        </authorList>
    </citation>
    <scope>NUCLEOTIDE SEQUENCE [LARGE SCALE GENOMIC DNA]</scope>
    <source>
        <strain evidence="1 2">DAOM 197198</strain>
    </source>
</reference>